<proteinExistence type="predicted"/>
<organism evidence="1">
    <name type="scientific">bioreactor metagenome</name>
    <dbReference type="NCBI Taxonomy" id="1076179"/>
    <lineage>
        <taxon>unclassified sequences</taxon>
        <taxon>metagenomes</taxon>
        <taxon>ecological metagenomes</taxon>
    </lineage>
</organism>
<reference evidence="1" key="1">
    <citation type="submission" date="2019-08" db="EMBL/GenBank/DDBJ databases">
        <authorList>
            <person name="Kucharzyk K."/>
            <person name="Murdoch R.W."/>
            <person name="Higgins S."/>
            <person name="Loffler F."/>
        </authorList>
    </citation>
    <scope>NUCLEOTIDE SEQUENCE</scope>
</reference>
<name>A0A644W288_9ZZZZ</name>
<dbReference type="GO" id="GO:0009307">
    <property type="term" value="P:DNA restriction-modification system"/>
    <property type="evidence" value="ECO:0007669"/>
    <property type="project" value="InterPro"/>
</dbReference>
<evidence type="ECO:0000313" key="1">
    <source>
        <dbReference type="EMBL" id="MPL97707.1"/>
    </source>
</evidence>
<sequence>MAKEWISGSDGKNLKFKRETLLNYGLNRWGLNKAHSVGSTSELIRACAPNSFEEWETFYFSKATQKKKNGLRITREYITGLGQTLYVKLTEVVQKELLSITEEECIDYAYNLVLNRTYEGYVTEIETIYGQLEGALGITIEPAPDNWDRTYSVDFSIRIGDKFIGLQIKPIASGQALNQYQWIEMHSNNHERFEKQFGGKVFFVYSIKSTGKKKRIFNVEVIEQIKTEIQRLEN</sequence>
<dbReference type="EMBL" id="VSSQ01000570">
    <property type="protein sequence ID" value="MPL97707.1"/>
    <property type="molecule type" value="Genomic_DNA"/>
</dbReference>
<dbReference type="GO" id="GO:0009036">
    <property type="term" value="F:type II site-specific deoxyribonuclease activity"/>
    <property type="evidence" value="ECO:0007669"/>
    <property type="project" value="InterPro"/>
</dbReference>
<dbReference type="Pfam" id="PF09568">
    <property type="entry name" value="RE_MjaI"/>
    <property type="match status" value="1"/>
</dbReference>
<comment type="caution">
    <text evidence="1">The sequence shown here is derived from an EMBL/GenBank/DDBJ whole genome shotgun (WGS) entry which is preliminary data.</text>
</comment>
<accession>A0A644W288</accession>
<dbReference type="GO" id="GO:0003677">
    <property type="term" value="F:DNA binding"/>
    <property type="evidence" value="ECO:0007669"/>
    <property type="project" value="InterPro"/>
</dbReference>
<dbReference type="AlphaFoldDB" id="A0A644W288"/>
<protein>
    <recommendedName>
        <fullName evidence="2">MjaI family restriction endonuclease</fullName>
    </recommendedName>
</protein>
<evidence type="ECO:0008006" key="2">
    <source>
        <dbReference type="Google" id="ProtNLM"/>
    </source>
</evidence>
<dbReference type="InterPro" id="IPR019068">
    <property type="entry name" value="Restrct_endonuc_II_MjaI"/>
</dbReference>
<gene>
    <name evidence="1" type="ORF">SDC9_43900</name>
</gene>